<name>A0A8E2E405_9PEZI</name>
<organism evidence="2 3">
    <name type="scientific">Lepidopterella palustris CBS 459.81</name>
    <dbReference type="NCBI Taxonomy" id="1314670"/>
    <lineage>
        <taxon>Eukaryota</taxon>
        <taxon>Fungi</taxon>
        <taxon>Dikarya</taxon>
        <taxon>Ascomycota</taxon>
        <taxon>Pezizomycotina</taxon>
        <taxon>Dothideomycetes</taxon>
        <taxon>Pleosporomycetidae</taxon>
        <taxon>Mytilinidiales</taxon>
        <taxon>Argynnaceae</taxon>
        <taxon>Lepidopterella</taxon>
    </lineage>
</organism>
<dbReference type="Pfam" id="PF06985">
    <property type="entry name" value="HET"/>
    <property type="match status" value="1"/>
</dbReference>
<dbReference type="EMBL" id="KV745169">
    <property type="protein sequence ID" value="OCK76902.1"/>
    <property type="molecule type" value="Genomic_DNA"/>
</dbReference>
<dbReference type="InterPro" id="IPR052895">
    <property type="entry name" value="HetReg/Transcr_Mod"/>
</dbReference>
<dbReference type="PANTHER" id="PTHR24148">
    <property type="entry name" value="ANKYRIN REPEAT DOMAIN-CONTAINING PROTEIN 39 HOMOLOG-RELATED"/>
    <property type="match status" value="1"/>
</dbReference>
<keyword evidence="3" id="KW-1185">Reference proteome</keyword>
<accession>A0A8E2E405</accession>
<gene>
    <name evidence="2" type="ORF">K432DRAFT_275813</name>
</gene>
<evidence type="ECO:0000259" key="1">
    <source>
        <dbReference type="Pfam" id="PF06985"/>
    </source>
</evidence>
<feature type="domain" description="Heterokaryon incompatibility" evidence="1">
    <location>
        <begin position="7"/>
        <end position="87"/>
    </location>
</feature>
<evidence type="ECO:0000313" key="3">
    <source>
        <dbReference type="Proteomes" id="UP000250266"/>
    </source>
</evidence>
<protein>
    <submittedName>
        <fullName evidence="2">HET-domain-containing protein</fullName>
    </submittedName>
</protein>
<proteinExistence type="predicted"/>
<dbReference type="AlphaFoldDB" id="A0A8E2E405"/>
<sequence>RLRDPSFERMIWVDAICIDQDNFEEKSHQIQLMAKIYSKAIRALAWLGEAAGDSNRALKGIRIAAEKESTSSLDNKTIQQAIPALLQRQWQE</sequence>
<feature type="non-terminal residue" evidence="2">
    <location>
        <position position="92"/>
    </location>
</feature>
<dbReference type="OrthoDB" id="3553147at2759"/>
<reference evidence="2 3" key="1">
    <citation type="journal article" date="2016" name="Nat. Commun.">
        <title>Ectomycorrhizal ecology is imprinted in the genome of the dominant symbiotic fungus Cenococcum geophilum.</title>
        <authorList>
            <consortium name="DOE Joint Genome Institute"/>
            <person name="Peter M."/>
            <person name="Kohler A."/>
            <person name="Ohm R.A."/>
            <person name="Kuo A."/>
            <person name="Krutzmann J."/>
            <person name="Morin E."/>
            <person name="Arend M."/>
            <person name="Barry K.W."/>
            <person name="Binder M."/>
            <person name="Choi C."/>
            <person name="Clum A."/>
            <person name="Copeland A."/>
            <person name="Grisel N."/>
            <person name="Haridas S."/>
            <person name="Kipfer T."/>
            <person name="LaButti K."/>
            <person name="Lindquist E."/>
            <person name="Lipzen A."/>
            <person name="Maire R."/>
            <person name="Meier B."/>
            <person name="Mihaltcheva S."/>
            <person name="Molinier V."/>
            <person name="Murat C."/>
            <person name="Poggeler S."/>
            <person name="Quandt C.A."/>
            <person name="Sperisen C."/>
            <person name="Tritt A."/>
            <person name="Tisserant E."/>
            <person name="Crous P.W."/>
            <person name="Henrissat B."/>
            <person name="Nehls U."/>
            <person name="Egli S."/>
            <person name="Spatafora J.W."/>
            <person name="Grigoriev I.V."/>
            <person name="Martin F.M."/>
        </authorList>
    </citation>
    <scope>NUCLEOTIDE SEQUENCE [LARGE SCALE GENOMIC DNA]</scope>
    <source>
        <strain evidence="2 3">CBS 459.81</strain>
    </source>
</reference>
<dbReference type="Proteomes" id="UP000250266">
    <property type="component" value="Unassembled WGS sequence"/>
</dbReference>
<evidence type="ECO:0000313" key="2">
    <source>
        <dbReference type="EMBL" id="OCK76902.1"/>
    </source>
</evidence>
<feature type="non-terminal residue" evidence="2">
    <location>
        <position position="1"/>
    </location>
</feature>
<dbReference type="InterPro" id="IPR010730">
    <property type="entry name" value="HET"/>
</dbReference>
<dbReference type="PANTHER" id="PTHR24148:SF78">
    <property type="entry name" value="HETEROKARYON INCOMPATIBILITY DOMAIN-CONTAINING PROTEIN"/>
    <property type="match status" value="1"/>
</dbReference>